<accession>A0A0D9XUD5</accession>
<protein>
    <recommendedName>
        <fullName evidence="3">MATH domain-containing protein</fullName>
    </recommendedName>
</protein>
<dbReference type="PANTHER" id="PTHR26379">
    <property type="entry name" value="BTB/POZ AND MATH DOMAIN-CONTAINING PROTEIN 1"/>
    <property type="match status" value="1"/>
</dbReference>
<reference evidence="4 5" key="1">
    <citation type="submission" date="2012-08" db="EMBL/GenBank/DDBJ databases">
        <title>Oryza genome evolution.</title>
        <authorList>
            <person name="Wing R.A."/>
        </authorList>
    </citation>
    <scope>NUCLEOTIDE SEQUENCE</scope>
</reference>
<evidence type="ECO:0000313" key="4">
    <source>
        <dbReference type="EnsemblPlants" id="LPERR11G16700.1"/>
    </source>
</evidence>
<dbReference type="EnsemblPlants" id="LPERR11G16700.1">
    <property type="protein sequence ID" value="LPERR11G16700.1"/>
    <property type="gene ID" value="LPERR11G16700"/>
</dbReference>
<dbReference type="InterPro" id="IPR011333">
    <property type="entry name" value="SKP1/BTB/POZ_sf"/>
</dbReference>
<dbReference type="Gramene" id="LPERR11G16700.1">
    <property type="protein sequence ID" value="LPERR11G16700.1"/>
    <property type="gene ID" value="LPERR11G16700"/>
</dbReference>
<keyword evidence="5" id="KW-1185">Reference proteome</keyword>
<dbReference type="PANTHER" id="PTHR26379:SF497">
    <property type="entry name" value="BTB_POZ DOMAIN CONTAINING PROTEIN"/>
    <property type="match status" value="1"/>
</dbReference>
<comment type="pathway">
    <text evidence="1">Protein modification; protein ubiquitination.</text>
</comment>
<dbReference type="Gene3D" id="1.25.40.420">
    <property type="match status" value="1"/>
</dbReference>
<feature type="domain" description="MATH" evidence="3">
    <location>
        <begin position="22"/>
        <end position="150"/>
    </location>
</feature>
<reference evidence="5" key="2">
    <citation type="submission" date="2013-12" db="EMBL/GenBank/DDBJ databases">
        <authorList>
            <person name="Yu Y."/>
            <person name="Lee S."/>
            <person name="de Baynast K."/>
            <person name="Wissotski M."/>
            <person name="Liu L."/>
            <person name="Talag J."/>
            <person name="Goicoechea J."/>
            <person name="Angelova A."/>
            <person name="Jetty R."/>
            <person name="Kudrna D."/>
            <person name="Golser W."/>
            <person name="Rivera L."/>
            <person name="Zhang J."/>
            <person name="Wing R."/>
        </authorList>
    </citation>
    <scope>NUCLEOTIDE SEQUENCE</scope>
</reference>
<proteinExistence type="inferred from homology"/>
<name>A0A0D9XUD5_9ORYZ</name>
<dbReference type="eggNOG" id="KOG1987">
    <property type="taxonomic scope" value="Eukaryota"/>
</dbReference>
<dbReference type="Pfam" id="PF00651">
    <property type="entry name" value="BTB"/>
    <property type="match status" value="1"/>
</dbReference>
<dbReference type="Pfam" id="PF22486">
    <property type="entry name" value="MATH_2"/>
    <property type="match status" value="1"/>
</dbReference>
<dbReference type="AlphaFoldDB" id="A0A0D9XUD5"/>
<evidence type="ECO:0000313" key="5">
    <source>
        <dbReference type="Proteomes" id="UP000032180"/>
    </source>
</evidence>
<dbReference type="PROSITE" id="PS50144">
    <property type="entry name" value="MATH"/>
    <property type="match status" value="1"/>
</dbReference>
<comment type="similarity">
    <text evidence="2">Belongs to the Tdpoz family.</text>
</comment>
<sequence length="264" mass="29351">MVYGNIFRTSPSCSTIVVSEASGYHILKIDGYTRTKMMVATGEHLNSGEFNVGDYTWRLMYYPNGHDQKFSNFISFGLERTTSVAGSNDGKDDVHVHVRVKISLLDNAGEPVADCSNSDKGIQEIHQEGRSGEVWKSTRDIDPAAFDALLHFIYTDMLQETEEENVTAMAQHLLVAADRYDMERLKKACEEKIARHLDVGTAAMSLALAEQHGCSRLKEAIMRFIVMSPARLKTVMATDGYKHLVICCPSIANEILAMLASHLT</sequence>
<evidence type="ECO:0000256" key="1">
    <source>
        <dbReference type="ARBA" id="ARBA00004906"/>
    </source>
</evidence>
<dbReference type="Gene3D" id="2.60.210.10">
    <property type="entry name" value="Apoptosis, Tumor Necrosis Factor Receptor Associated Protein 2, Chain A"/>
    <property type="match status" value="1"/>
</dbReference>
<dbReference type="STRING" id="77586.A0A0D9XUD5"/>
<dbReference type="InterPro" id="IPR045005">
    <property type="entry name" value="BPM1-6"/>
</dbReference>
<dbReference type="InterPro" id="IPR000210">
    <property type="entry name" value="BTB/POZ_dom"/>
</dbReference>
<dbReference type="HOGENOM" id="CLU_004253_2_1_1"/>
<dbReference type="GO" id="GO:0016567">
    <property type="term" value="P:protein ubiquitination"/>
    <property type="evidence" value="ECO:0007669"/>
    <property type="project" value="InterPro"/>
</dbReference>
<dbReference type="InterPro" id="IPR002083">
    <property type="entry name" value="MATH/TRAF_dom"/>
</dbReference>
<dbReference type="Pfam" id="PF24570">
    <property type="entry name" value="BACK_BPM_SPOP"/>
    <property type="match status" value="1"/>
</dbReference>
<dbReference type="SUPFAM" id="SSF49599">
    <property type="entry name" value="TRAF domain-like"/>
    <property type="match status" value="1"/>
</dbReference>
<dbReference type="SMART" id="SM00225">
    <property type="entry name" value="BTB"/>
    <property type="match status" value="1"/>
</dbReference>
<dbReference type="InterPro" id="IPR056423">
    <property type="entry name" value="BACK_BPM_SPOP"/>
</dbReference>
<dbReference type="CDD" id="cd00121">
    <property type="entry name" value="MATH"/>
    <property type="match status" value="1"/>
</dbReference>
<evidence type="ECO:0000259" key="3">
    <source>
        <dbReference type="PROSITE" id="PS50144"/>
    </source>
</evidence>
<dbReference type="InterPro" id="IPR008974">
    <property type="entry name" value="TRAF-like"/>
</dbReference>
<evidence type="ECO:0000256" key="2">
    <source>
        <dbReference type="ARBA" id="ARBA00010846"/>
    </source>
</evidence>
<dbReference type="SUPFAM" id="SSF54695">
    <property type="entry name" value="POZ domain"/>
    <property type="match status" value="1"/>
</dbReference>
<dbReference type="Proteomes" id="UP000032180">
    <property type="component" value="Chromosome 11"/>
</dbReference>
<organism evidence="4 5">
    <name type="scientific">Leersia perrieri</name>
    <dbReference type="NCBI Taxonomy" id="77586"/>
    <lineage>
        <taxon>Eukaryota</taxon>
        <taxon>Viridiplantae</taxon>
        <taxon>Streptophyta</taxon>
        <taxon>Embryophyta</taxon>
        <taxon>Tracheophyta</taxon>
        <taxon>Spermatophyta</taxon>
        <taxon>Magnoliopsida</taxon>
        <taxon>Liliopsida</taxon>
        <taxon>Poales</taxon>
        <taxon>Poaceae</taxon>
        <taxon>BOP clade</taxon>
        <taxon>Oryzoideae</taxon>
        <taxon>Oryzeae</taxon>
        <taxon>Oryzinae</taxon>
        <taxon>Leersia</taxon>
    </lineage>
</organism>
<reference evidence="4" key="3">
    <citation type="submission" date="2015-04" db="UniProtKB">
        <authorList>
            <consortium name="EnsemblPlants"/>
        </authorList>
    </citation>
    <scope>IDENTIFICATION</scope>
</reference>